<sequence>MFILPIVSRLFNFLQSSRDWRRIFISLITGFCVFLTVGFFQQYTVAQVNLAIIQEILDGDQVFIQDNQAKVEDKAEFGQIVLTKVSRAGVLFNNGAAGRMDSNSVVTVGQCVEIKQGKILVSGPINGCIAGFTVGVEGTIYVLETMDGNTGDIKVLEGTVEVSSSTGSGKPVQVKEGEKVSVLQGILSEVIPMTPEEIASILSGRLFSGFTIPVTPEGALYSLCSRLLPGFSCSTTGIPTPSFPTPPVPVPIPRLPF</sequence>
<keyword evidence="3" id="KW-1185">Reference proteome</keyword>
<evidence type="ECO:0000313" key="3">
    <source>
        <dbReference type="Proteomes" id="UP000184315"/>
    </source>
</evidence>
<dbReference type="OrthoDB" id="574247at2"/>
<gene>
    <name evidence="2" type="ORF">PL9214290551</name>
</gene>
<dbReference type="RefSeq" id="WP_139294973.1">
    <property type="nucleotide sequence ID" value="NZ_LN889782.1"/>
</dbReference>
<keyword evidence="1" id="KW-0472">Membrane</keyword>
<dbReference type="Proteomes" id="UP000184315">
    <property type="component" value="Unassembled WGS sequence"/>
</dbReference>
<proteinExistence type="predicted"/>
<dbReference type="EMBL" id="CZDF01000132">
    <property type="protein sequence ID" value="CUR30960.1"/>
    <property type="molecule type" value="Genomic_DNA"/>
</dbReference>
<feature type="transmembrane region" description="Helical" evidence="1">
    <location>
        <begin position="20"/>
        <end position="40"/>
    </location>
</feature>
<name>A0A1J1LET9_9CYAN</name>
<reference evidence="3" key="1">
    <citation type="submission" date="2015-10" db="EMBL/GenBank/DDBJ databases">
        <authorList>
            <person name="Regsiter A."/>
            <person name="william w."/>
        </authorList>
    </citation>
    <scope>NUCLEOTIDE SEQUENCE [LARGE SCALE GENOMIC DNA]</scope>
</reference>
<dbReference type="AlphaFoldDB" id="A0A1J1LET9"/>
<organism evidence="2 3">
    <name type="scientific">Planktothrix tepida PCC 9214</name>
    <dbReference type="NCBI Taxonomy" id="671072"/>
    <lineage>
        <taxon>Bacteria</taxon>
        <taxon>Bacillati</taxon>
        <taxon>Cyanobacteriota</taxon>
        <taxon>Cyanophyceae</taxon>
        <taxon>Oscillatoriophycideae</taxon>
        <taxon>Oscillatoriales</taxon>
        <taxon>Microcoleaceae</taxon>
        <taxon>Planktothrix</taxon>
    </lineage>
</organism>
<keyword evidence="1" id="KW-0812">Transmembrane</keyword>
<evidence type="ECO:0000256" key="1">
    <source>
        <dbReference type="SAM" id="Phobius"/>
    </source>
</evidence>
<protein>
    <recommendedName>
        <fullName evidence="4">FecR protein domain-containing protein</fullName>
    </recommendedName>
</protein>
<accession>A0A1J1LET9</accession>
<evidence type="ECO:0000313" key="2">
    <source>
        <dbReference type="EMBL" id="CUR30960.1"/>
    </source>
</evidence>
<keyword evidence="1" id="KW-1133">Transmembrane helix</keyword>
<dbReference type="STRING" id="671072.PL9214290551"/>
<evidence type="ECO:0008006" key="4">
    <source>
        <dbReference type="Google" id="ProtNLM"/>
    </source>
</evidence>